<organism evidence="1 2">
    <name type="scientific">Glossina palpalis gambiensis</name>
    <dbReference type="NCBI Taxonomy" id="67801"/>
    <lineage>
        <taxon>Eukaryota</taxon>
        <taxon>Metazoa</taxon>
        <taxon>Ecdysozoa</taxon>
        <taxon>Arthropoda</taxon>
        <taxon>Hexapoda</taxon>
        <taxon>Insecta</taxon>
        <taxon>Pterygota</taxon>
        <taxon>Neoptera</taxon>
        <taxon>Endopterygota</taxon>
        <taxon>Diptera</taxon>
        <taxon>Brachycera</taxon>
        <taxon>Muscomorpha</taxon>
        <taxon>Hippoboscoidea</taxon>
        <taxon>Glossinidae</taxon>
        <taxon>Glossina</taxon>
    </lineage>
</organism>
<dbReference type="AlphaFoldDB" id="A0A1B0BT11"/>
<sequence length="134" mass="14981">MPQWSNPQNKVAVVQHSIILRKIGIKSIKVKIKKVQYNKDEIRKSSKVKIKCRPTPQIHKNSLYAKGNARGLRICIPPTAIILVSIGLGVTKAYLLGCFLADAPLLPMLSRTLFKSSELKCCDEMLTHVSMLKV</sequence>
<dbReference type="Proteomes" id="UP000092460">
    <property type="component" value="Unassembled WGS sequence"/>
</dbReference>
<reference evidence="2" key="1">
    <citation type="submission" date="2015-01" db="EMBL/GenBank/DDBJ databases">
        <authorList>
            <person name="Aksoy S."/>
            <person name="Warren W."/>
            <person name="Wilson R.K."/>
        </authorList>
    </citation>
    <scope>NUCLEOTIDE SEQUENCE [LARGE SCALE GENOMIC DNA]</scope>
    <source>
        <strain evidence="2">IAEA</strain>
    </source>
</reference>
<proteinExistence type="predicted"/>
<evidence type="ECO:0000313" key="1">
    <source>
        <dbReference type="EnsemblMetazoa" id="GPPI039629-PA"/>
    </source>
</evidence>
<dbReference type="EMBL" id="JXJN01019955">
    <property type="status" value="NOT_ANNOTATED_CDS"/>
    <property type="molecule type" value="Genomic_DNA"/>
</dbReference>
<name>A0A1B0BT11_9MUSC</name>
<protein>
    <submittedName>
        <fullName evidence="1">Uncharacterized protein</fullName>
    </submittedName>
</protein>
<evidence type="ECO:0000313" key="2">
    <source>
        <dbReference type="Proteomes" id="UP000092460"/>
    </source>
</evidence>
<reference evidence="1" key="2">
    <citation type="submission" date="2020-05" db="UniProtKB">
        <authorList>
            <consortium name="EnsemblMetazoa"/>
        </authorList>
    </citation>
    <scope>IDENTIFICATION</scope>
    <source>
        <strain evidence="1">IAEA</strain>
    </source>
</reference>
<dbReference type="Gene3D" id="1.20.120.1080">
    <property type="match status" value="1"/>
</dbReference>
<keyword evidence="2" id="KW-1185">Reference proteome</keyword>
<dbReference type="EnsemblMetazoa" id="GPPI039629-RA">
    <property type="protein sequence ID" value="GPPI039629-PA"/>
    <property type="gene ID" value="GPPI039629"/>
</dbReference>
<accession>A0A1B0BT11</accession>
<dbReference type="VEuPathDB" id="VectorBase:GPPI039629"/>
<dbReference type="STRING" id="67801.A0A1B0BT11"/>